<dbReference type="PaxDb" id="29760-VIT_08s0007g08220.t01"/>
<dbReference type="EMBL" id="FN595991">
    <property type="protein sequence ID" value="CBI29868.3"/>
    <property type="molecule type" value="Genomic_DNA"/>
</dbReference>
<evidence type="ECO:0000313" key="1">
    <source>
        <dbReference type="EMBL" id="CBI29868.3"/>
    </source>
</evidence>
<reference evidence="2" key="1">
    <citation type="journal article" date="2007" name="Nature">
        <title>The grapevine genome sequence suggests ancestral hexaploidization in major angiosperm phyla.</title>
        <authorList>
            <consortium name="The French-Italian Public Consortium for Grapevine Genome Characterization."/>
            <person name="Jaillon O."/>
            <person name="Aury J.-M."/>
            <person name="Noel B."/>
            <person name="Policriti A."/>
            <person name="Clepet C."/>
            <person name="Casagrande A."/>
            <person name="Choisne N."/>
            <person name="Aubourg S."/>
            <person name="Vitulo N."/>
            <person name="Jubin C."/>
            <person name="Vezzi A."/>
            <person name="Legeai F."/>
            <person name="Hugueney P."/>
            <person name="Dasilva C."/>
            <person name="Horner D."/>
            <person name="Mica E."/>
            <person name="Jublot D."/>
            <person name="Poulain J."/>
            <person name="Bruyere C."/>
            <person name="Billault A."/>
            <person name="Segurens B."/>
            <person name="Gouyvenoux M."/>
            <person name="Ugarte E."/>
            <person name="Cattonaro F."/>
            <person name="Anthouard V."/>
            <person name="Vico V."/>
            <person name="Del Fabbro C."/>
            <person name="Alaux M."/>
            <person name="Di Gaspero G."/>
            <person name="Dumas V."/>
            <person name="Felice N."/>
            <person name="Paillard S."/>
            <person name="Juman I."/>
            <person name="Moroldo M."/>
            <person name="Scalabrin S."/>
            <person name="Canaguier A."/>
            <person name="Le Clainche I."/>
            <person name="Malacrida G."/>
            <person name="Durand E."/>
            <person name="Pesole G."/>
            <person name="Laucou V."/>
            <person name="Chatelet P."/>
            <person name="Merdinoglu D."/>
            <person name="Delledonne M."/>
            <person name="Pezzotti M."/>
            <person name="Lecharny A."/>
            <person name="Scarpelli C."/>
            <person name="Artiguenave F."/>
            <person name="Pe M.E."/>
            <person name="Valle G."/>
            <person name="Morgante M."/>
            <person name="Caboche M."/>
            <person name="Adam-Blondon A.-F."/>
            <person name="Weissenbach J."/>
            <person name="Quetier F."/>
            <person name="Wincker P."/>
        </authorList>
    </citation>
    <scope>NUCLEOTIDE SEQUENCE [LARGE SCALE GENOMIC DNA]</scope>
    <source>
        <strain evidence="2">cv. Pinot noir / PN40024</strain>
    </source>
</reference>
<gene>
    <name evidence="1" type="ordered locus">VIT_08s0007g08220</name>
</gene>
<dbReference type="STRING" id="29760.D7THZ2"/>
<dbReference type="HOGENOM" id="CLU_3411324_0_0_1"/>
<name>D7THZ2_VITVI</name>
<dbReference type="Proteomes" id="UP000009183">
    <property type="component" value="Chromosome 8"/>
</dbReference>
<dbReference type="AlphaFoldDB" id="D7THZ2"/>
<proteinExistence type="predicted"/>
<organism evidence="1 2">
    <name type="scientific">Vitis vinifera</name>
    <name type="common">Grape</name>
    <dbReference type="NCBI Taxonomy" id="29760"/>
    <lineage>
        <taxon>Eukaryota</taxon>
        <taxon>Viridiplantae</taxon>
        <taxon>Streptophyta</taxon>
        <taxon>Embryophyta</taxon>
        <taxon>Tracheophyta</taxon>
        <taxon>Spermatophyta</taxon>
        <taxon>Magnoliopsida</taxon>
        <taxon>eudicotyledons</taxon>
        <taxon>Gunneridae</taxon>
        <taxon>Pentapetalae</taxon>
        <taxon>rosids</taxon>
        <taxon>Vitales</taxon>
        <taxon>Vitaceae</taxon>
        <taxon>Viteae</taxon>
        <taxon>Vitis</taxon>
    </lineage>
</organism>
<accession>D7THZ2</accession>
<sequence>MVDLLFTFLAAKIAILQRMKACAVYHQTG</sequence>
<dbReference type="InParanoid" id="D7THZ2"/>
<protein>
    <submittedName>
        <fullName evidence="1">Uncharacterized protein</fullName>
    </submittedName>
</protein>
<keyword evidence="2" id="KW-1185">Reference proteome</keyword>
<evidence type="ECO:0000313" key="2">
    <source>
        <dbReference type="Proteomes" id="UP000009183"/>
    </source>
</evidence>